<reference evidence="12" key="1">
    <citation type="submission" date="2018-10" db="EMBL/GenBank/DDBJ databases">
        <authorList>
            <person name="Plewniak F."/>
        </authorList>
    </citation>
    <scope>NUCLEOTIDE SEQUENCE</scope>
</reference>
<evidence type="ECO:0000256" key="4">
    <source>
        <dbReference type="ARBA" id="ARBA00022679"/>
    </source>
</evidence>
<dbReference type="EMBL" id="UOYP01000568">
    <property type="protein sequence ID" value="VAY89297.1"/>
    <property type="molecule type" value="Genomic_DNA"/>
</dbReference>
<dbReference type="HAMAP" id="MF_02079">
    <property type="entry name" value="PGT_RodA"/>
    <property type="match status" value="1"/>
</dbReference>
<evidence type="ECO:0000256" key="9">
    <source>
        <dbReference type="ARBA" id="ARBA00023136"/>
    </source>
</evidence>
<feature type="transmembrane region" description="Helical" evidence="11">
    <location>
        <begin position="334"/>
        <end position="355"/>
    </location>
</feature>
<evidence type="ECO:0000256" key="11">
    <source>
        <dbReference type="SAM" id="Phobius"/>
    </source>
</evidence>
<dbReference type="PANTHER" id="PTHR30474">
    <property type="entry name" value="CELL CYCLE PROTEIN"/>
    <property type="match status" value="1"/>
</dbReference>
<feature type="transmembrane region" description="Helical" evidence="11">
    <location>
        <begin position="47"/>
        <end position="64"/>
    </location>
</feature>
<evidence type="ECO:0000313" key="12">
    <source>
        <dbReference type="EMBL" id="VAY89297.1"/>
    </source>
</evidence>
<dbReference type="GO" id="GO:0009252">
    <property type="term" value="P:peptidoglycan biosynthetic process"/>
    <property type="evidence" value="ECO:0007669"/>
    <property type="project" value="UniProtKB-KW"/>
</dbReference>
<comment type="subcellular location">
    <subcellularLocation>
        <location evidence="1">Membrane</location>
        <topology evidence="1">Multi-pass membrane protein</topology>
    </subcellularLocation>
</comment>
<dbReference type="InterPro" id="IPR018365">
    <property type="entry name" value="Cell_cycle_FtsW-rel_CS"/>
</dbReference>
<dbReference type="PANTHER" id="PTHR30474:SF1">
    <property type="entry name" value="PEPTIDOGLYCAN GLYCOSYLTRANSFERASE MRDB"/>
    <property type="match status" value="1"/>
</dbReference>
<keyword evidence="8 11" id="KW-1133">Transmembrane helix</keyword>
<evidence type="ECO:0000256" key="8">
    <source>
        <dbReference type="ARBA" id="ARBA00022989"/>
    </source>
</evidence>
<evidence type="ECO:0000256" key="7">
    <source>
        <dbReference type="ARBA" id="ARBA00022984"/>
    </source>
</evidence>
<dbReference type="InterPro" id="IPR011923">
    <property type="entry name" value="RodA/MrdB"/>
</dbReference>
<evidence type="ECO:0000256" key="3">
    <source>
        <dbReference type="ARBA" id="ARBA00022676"/>
    </source>
</evidence>
<feature type="transmembrane region" description="Helical" evidence="11">
    <location>
        <begin position="301"/>
        <end position="328"/>
    </location>
</feature>
<accession>A0A3P3ZQX6</accession>
<evidence type="ECO:0000256" key="10">
    <source>
        <dbReference type="ARBA" id="ARBA00023316"/>
    </source>
</evidence>
<keyword evidence="6" id="KW-0133">Cell shape</keyword>
<keyword evidence="5 11" id="KW-0812">Transmembrane</keyword>
<keyword evidence="9 11" id="KW-0472">Membrane</keyword>
<gene>
    <name evidence="12" type="primary">mrdB</name>
    <name evidence="12" type="ORF">CARN8_610010</name>
</gene>
<sequence length="364" mass="39872">MIKRAYTLWIAPMDRTLLHTTLFLVLFSLIVLYSASGEELSKVLSQVRNLALAFGVMGLVARTNPQILERLAFPLYGLALLALIAVALFGEVSHGARRWLHLGPLHVQPSELMKLALPMALAAFFEWRSRTLNWRDFVVAGLMLLVPVGLVLRQPDLGTALLIASSGFYILYFAGLPWKVMGLLSALALAALPLIWPLLHGYQKNRILVFLDPTQDPLGAGYHTLQAMIAIGSGGVLGKGWLQGTQSHLDFLPEHTTDFIFAVFGEEFGLMGELVFLGAMLVLITRGFYIANEGSTPFSRLMAGALSMTLFTYTFVNMGMVSGILPVVGVPLPFLSYGGTSLVTLFSSVGFLMSVHHHRKLVKQ</sequence>
<dbReference type="GO" id="GO:0016757">
    <property type="term" value="F:glycosyltransferase activity"/>
    <property type="evidence" value="ECO:0007669"/>
    <property type="project" value="UniProtKB-KW"/>
</dbReference>
<evidence type="ECO:0000256" key="5">
    <source>
        <dbReference type="ARBA" id="ARBA00022692"/>
    </source>
</evidence>
<dbReference type="NCBIfam" id="TIGR02210">
    <property type="entry name" value="rodA_shape"/>
    <property type="match status" value="1"/>
</dbReference>
<feature type="transmembrane region" description="Helical" evidence="11">
    <location>
        <begin position="157"/>
        <end position="174"/>
    </location>
</feature>
<evidence type="ECO:0000256" key="1">
    <source>
        <dbReference type="ARBA" id="ARBA00004141"/>
    </source>
</evidence>
<keyword evidence="4" id="KW-0808">Transferase</keyword>
<evidence type="ECO:0000256" key="6">
    <source>
        <dbReference type="ARBA" id="ARBA00022960"/>
    </source>
</evidence>
<dbReference type="PROSITE" id="PS00428">
    <property type="entry name" value="FTSW_RODA_SPOVE"/>
    <property type="match status" value="1"/>
</dbReference>
<feature type="transmembrane region" description="Helical" evidence="11">
    <location>
        <begin position="268"/>
        <end position="289"/>
    </location>
</feature>
<feature type="transmembrane region" description="Helical" evidence="11">
    <location>
        <begin position="71"/>
        <end position="90"/>
    </location>
</feature>
<protein>
    <submittedName>
        <fullName evidence="12">Cell wall shape-determining protein</fullName>
    </submittedName>
</protein>
<dbReference type="Pfam" id="PF01098">
    <property type="entry name" value="FTSW_RODA_SPOVE"/>
    <property type="match status" value="1"/>
</dbReference>
<dbReference type="InterPro" id="IPR001182">
    <property type="entry name" value="FtsW/RodA"/>
</dbReference>
<keyword evidence="2" id="KW-1003">Cell membrane</keyword>
<dbReference type="GO" id="GO:0005886">
    <property type="term" value="C:plasma membrane"/>
    <property type="evidence" value="ECO:0007669"/>
    <property type="project" value="TreeGrafter"/>
</dbReference>
<keyword evidence="7" id="KW-0573">Peptidoglycan synthesis</keyword>
<dbReference type="AlphaFoldDB" id="A0A3P3ZQX6"/>
<keyword evidence="10" id="KW-0961">Cell wall biogenesis/degradation</keyword>
<organism evidence="12">
    <name type="scientific">mine drainage metagenome</name>
    <dbReference type="NCBI Taxonomy" id="410659"/>
    <lineage>
        <taxon>unclassified sequences</taxon>
        <taxon>metagenomes</taxon>
        <taxon>ecological metagenomes</taxon>
    </lineage>
</organism>
<name>A0A3P3ZQX6_9ZZZZ</name>
<dbReference type="GO" id="GO:0032153">
    <property type="term" value="C:cell division site"/>
    <property type="evidence" value="ECO:0007669"/>
    <property type="project" value="TreeGrafter"/>
</dbReference>
<feature type="transmembrane region" description="Helical" evidence="11">
    <location>
        <begin position="181"/>
        <end position="199"/>
    </location>
</feature>
<dbReference type="GO" id="GO:0071555">
    <property type="term" value="P:cell wall organization"/>
    <property type="evidence" value="ECO:0007669"/>
    <property type="project" value="UniProtKB-KW"/>
</dbReference>
<dbReference type="GO" id="GO:0051301">
    <property type="term" value="P:cell division"/>
    <property type="evidence" value="ECO:0007669"/>
    <property type="project" value="InterPro"/>
</dbReference>
<keyword evidence="3" id="KW-0328">Glycosyltransferase</keyword>
<feature type="transmembrane region" description="Helical" evidence="11">
    <location>
        <begin position="134"/>
        <end position="151"/>
    </location>
</feature>
<evidence type="ECO:0000256" key="2">
    <source>
        <dbReference type="ARBA" id="ARBA00022475"/>
    </source>
</evidence>
<dbReference type="GO" id="GO:0008360">
    <property type="term" value="P:regulation of cell shape"/>
    <property type="evidence" value="ECO:0007669"/>
    <property type="project" value="UniProtKB-KW"/>
</dbReference>
<proteinExistence type="inferred from homology"/>
<dbReference type="GO" id="GO:0015648">
    <property type="term" value="F:lipid-linked peptidoglycan transporter activity"/>
    <property type="evidence" value="ECO:0007669"/>
    <property type="project" value="TreeGrafter"/>
</dbReference>